<dbReference type="GO" id="GO:0016814">
    <property type="term" value="F:hydrolase activity, acting on carbon-nitrogen (but not peptide) bonds, in cyclic amidines"/>
    <property type="evidence" value="ECO:0007669"/>
    <property type="project" value="TreeGrafter"/>
</dbReference>
<dbReference type="SUPFAM" id="SSF51556">
    <property type="entry name" value="Metallo-dependent hydrolases"/>
    <property type="match status" value="1"/>
</dbReference>
<organism evidence="2 3">
    <name type="scientific">Paenarthrobacter nitroguajacolicus</name>
    <name type="common">Arthrobacter nitroguajacolicus</name>
    <dbReference type="NCBI Taxonomy" id="211146"/>
    <lineage>
        <taxon>Bacteria</taxon>
        <taxon>Bacillati</taxon>
        <taxon>Actinomycetota</taxon>
        <taxon>Actinomycetes</taxon>
        <taxon>Micrococcales</taxon>
        <taxon>Micrococcaceae</taxon>
        <taxon>Paenarthrobacter</taxon>
    </lineage>
</organism>
<dbReference type="InterPro" id="IPR013108">
    <property type="entry name" value="Amidohydro_3"/>
</dbReference>
<proteinExistence type="predicted"/>
<evidence type="ECO:0000259" key="1">
    <source>
        <dbReference type="Pfam" id="PF07969"/>
    </source>
</evidence>
<dbReference type="Proteomes" id="UP000316500">
    <property type="component" value="Unassembled WGS sequence"/>
</dbReference>
<evidence type="ECO:0000313" key="3">
    <source>
        <dbReference type="Proteomes" id="UP000316500"/>
    </source>
</evidence>
<dbReference type="InterPro" id="IPR052349">
    <property type="entry name" value="Metallo-hydrolase_Enzymes"/>
</dbReference>
<protein>
    <submittedName>
        <fullName evidence="2">Amidohydrolase family protein</fullName>
    </submittedName>
</protein>
<dbReference type="EMBL" id="VNFK01000015">
    <property type="protein sequence ID" value="TVU60208.1"/>
    <property type="molecule type" value="Genomic_DNA"/>
</dbReference>
<accession>A0A558GTJ8</accession>
<evidence type="ECO:0000313" key="2">
    <source>
        <dbReference type="EMBL" id="TVU60208.1"/>
    </source>
</evidence>
<name>A0A558GTJ8_PAENT</name>
<sequence>MPMDHAQLSQGESLLLTSGFVDAHIHPDKTTWGADWLSRPPAHTLSDLIGNDLKAQLSFQDAVEDRAYSLMRQAVLNGTMAMRAHVDVGTQIGLQNIHGVRAAAERLAPLLDVQIVAFPQFGLLSNPGTLELLEAALAEGADLVGGIDPVSVDGDLHGHLDAVFGLANKHGRDLDIHLHDAGPEGLAQVRAIAQRTLAEGLQGRVTIGHAFAVCDPAQPELGATLDAMAEAGMWMATCALGADPVPALDLMESHGVRVALGSDGVRDSWSPFGTGSMLDRAHLLGYRTGALTDEELERCFRMATAAGAELVGSAAVNGFSGHGSDDRLEFAANSIPELVVDRPAPLRIVRSGRTVSLPA</sequence>
<dbReference type="AlphaFoldDB" id="A0A558GTJ8"/>
<dbReference type="Gene3D" id="2.30.40.10">
    <property type="entry name" value="Urease, subunit C, domain 1"/>
    <property type="match status" value="1"/>
</dbReference>
<keyword evidence="2" id="KW-0378">Hydrolase</keyword>
<dbReference type="OrthoDB" id="3366604at2"/>
<dbReference type="NCBIfam" id="NF004636">
    <property type="entry name" value="PRK05985.1"/>
    <property type="match status" value="1"/>
</dbReference>
<reference evidence="2 3" key="1">
    <citation type="submission" date="2019-07" db="EMBL/GenBank/DDBJ databases">
        <title>Diversity of Bacteria from Kongsfjorden, Arctic.</title>
        <authorList>
            <person name="Yu Y."/>
        </authorList>
    </citation>
    <scope>NUCLEOTIDE SEQUENCE [LARGE SCALE GENOMIC DNA]</scope>
    <source>
        <strain evidence="2 3">SM1928</strain>
    </source>
</reference>
<dbReference type="Gene3D" id="3.20.20.140">
    <property type="entry name" value="Metal-dependent hydrolases"/>
    <property type="match status" value="1"/>
</dbReference>
<dbReference type="InterPro" id="IPR032466">
    <property type="entry name" value="Metal_Hydrolase"/>
</dbReference>
<gene>
    <name evidence="2" type="ORF">FQP90_17200</name>
</gene>
<feature type="domain" description="Amidohydrolase 3" evidence="1">
    <location>
        <begin position="66"/>
        <end position="312"/>
    </location>
</feature>
<comment type="caution">
    <text evidence="2">The sequence shown here is derived from an EMBL/GenBank/DDBJ whole genome shotgun (WGS) entry which is preliminary data.</text>
</comment>
<dbReference type="PANTHER" id="PTHR32027">
    <property type="entry name" value="CYTOSINE DEAMINASE"/>
    <property type="match status" value="1"/>
</dbReference>
<dbReference type="Pfam" id="PF07969">
    <property type="entry name" value="Amidohydro_3"/>
    <property type="match status" value="1"/>
</dbReference>
<dbReference type="PANTHER" id="PTHR32027:SF9">
    <property type="entry name" value="BLL3847 PROTEIN"/>
    <property type="match status" value="1"/>
</dbReference>
<dbReference type="InterPro" id="IPR011059">
    <property type="entry name" value="Metal-dep_hydrolase_composite"/>
</dbReference>